<keyword evidence="2" id="KW-1185">Reference proteome</keyword>
<name>A0A4C1XHS7_EUMVA</name>
<dbReference type="Proteomes" id="UP000299102">
    <property type="component" value="Unassembled WGS sequence"/>
</dbReference>
<accession>A0A4C1XHS7</accession>
<proteinExistence type="predicted"/>
<organism evidence="1 2">
    <name type="scientific">Eumeta variegata</name>
    <name type="common">Bagworm moth</name>
    <name type="synonym">Eumeta japonica</name>
    <dbReference type="NCBI Taxonomy" id="151549"/>
    <lineage>
        <taxon>Eukaryota</taxon>
        <taxon>Metazoa</taxon>
        <taxon>Ecdysozoa</taxon>
        <taxon>Arthropoda</taxon>
        <taxon>Hexapoda</taxon>
        <taxon>Insecta</taxon>
        <taxon>Pterygota</taxon>
        <taxon>Neoptera</taxon>
        <taxon>Endopterygota</taxon>
        <taxon>Lepidoptera</taxon>
        <taxon>Glossata</taxon>
        <taxon>Ditrysia</taxon>
        <taxon>Tineoidea</taxon>
        <taxon>Psychidae</taxon>
        <taxon>Oiketicinae</taxon>
        <taxon>Eumeta</taxon>
    </lineage>
</organism>
<comment type="caution">
    <text evidence="1">The sequence shown here is derived from an EMBL/GenBank/DDBJ whole genome shotgun (WGS) entry which is preliminary data.</text>
</comment>
<evidence type="ECO:0000313" key="1">
    <source>
        <dbReference type="EMBL" id="GBP62723.1"/>
    </source>
</evidence>
<reference evidence="1 2" key="1">
    <citation type="journal article" date="2019" name="Commun. Biol.">
        <title>The bagworm genome reveals a unique fibroin gene that provides high tensile strength.</title>
        <authorList>
            <person name="Kono N."/>
            <person name="Nakamura H."/>
            <person name="Ohtoshi R."/>
            <person name="Tomita M."/>
            <person name="Numata K."/>
            <person name="Arakawa K."/>
        </authorList>
    </citation>
    <scope>NUCLEOTIDE SEQUENCE [LARGE SCALE GENOMIC DNA]</scope>
</reference>
<dbReference type="AlphaFoldDB" id="A0A4C1XHS7"/>
<protein>
    <submittedName>
        <fullName evidence="1">Uncharacterized protein</fullName>
    </submittedName>
</protein>
<gene>
    <name evidence="1" type="ORF">EVAR_56241_1</name>
</gene>
<sequence>MSEGGSEIRNIAFDPGGIGLNPETTGKLTNLLLTRLRRQFTFCAYSLNINEAVGAGGGGRRRVVAFVVFQRSGDIFKPRTRDVRRVNNKITGVSRVDRSPRGASAAACACTQTNGRRTEQSDTNGSAVTKKEFVRSVYGSGKKTRRFCGK</sequence>
<evidence type="ECO:0000313" key="2">
    <source>
        <dbReference type="Proteomes" id="UP000299102"/>
    </source>
</evidence>
<dbReference type="EMBL" id="BGZK01000848">
    <property type="protein sequence ID" value="GBP62723.1"/>
    <property type="molecule type" value="Genomic_DNA"/>
</dbReference>